<dbReference type="EMBL" id="NRRY01000047">
    <property type="protein sequence ID" value="MBK1620758.1"/>
    <property type="molecule type" value="Genomic_DNA"/>
</dbReference>
<dbReference type="PROSITE" id="PS50164">
    <property type="entry name" value="GIY_YIG"/>
    <property type="match status" value="1"/>
</dbReference>
<name>A0A9X1B5T0_9GAMM</name>
<dbReference type="Pfam" id="PF22945">
    <property type="entry name" value="LEM-3_GIY-YIG"/>
    <property type="match status" value="1"/>
</dbReference>
<proteinExistence type="predicted"/>
<dbReference type="CDD" id="cd10440">
    <property type="entry name" value="GIY-YIG_COG3680"/>
    <property type="match status" value="1"/>
</dbReference>
<dbReference type="Proteomes" id="UP001138768">
    <property type="component" value="Unassembled WGS sequence"/>
</dbReference>
<evidence type="ECO:0000313" key="3">
    <source>
        <dbReference type="Proteomes" id="UP001138768"/>
    </source>
</evidence>
<reference evidence="2 3" key="1">
    <citation type="journal article" date="2020" name="Microorganisms">
        <title>Osmotic Adaptation and Compatible Solute Biosynthesis of Phototrophic Bacteria as Revealed from Genome Analyses.</title>
        <authorList>
            <person name="Imhoff J.F."/>
            <person name="Rahn T."/>
            <person name="Kunzel S."/>
            <person name="Keller A."/>
            <person name="Neulinger S.C."/>
        </authorList>
    </citation>
    <scope>NUCLEOTIDE SEQUENCE [LARGE SCALE GENOMIC DNA]</scope>
    <source>
        <strain evidence="2 3">DSM 25653</strain>
    </source>
</reference>
<evidence type="ECO:0000313" key="2">
    <source>
        <dbReference type="EMBL" id="MBK1620758.1"/>
    </source>
</evidence>
<protein>
    <recommendedName>
        <fullName evidence="1">GIY-YIG domain-containing protein</fullName>
    </recommendedName>
</protein>
<accession>A0A9X1B5T0</accession>
<sequence>MAEPQQTIGVLKDYYVYELYDKRDGKTFYVGEGIGRRAFDHLNESERIQQQLLKNPMLEGRGNTAKIARIQEILSAAGSDQVGVRVIGRFDSKEEALAVETVLINWAYGIDNLTNISRGHGAKYVRQQQQASAELPGLDIDKQVAIHGTGNGYLQAIIDNHEQYHHFSQAEDIAEHLRKTYPKLVIDDPCFWESGRYVAVFIMLVPETVRMIIQLTDSGQHQHVYNLLPMSGLTQDRNCFVSYMTDHHPDLDLRNGGRYAKLPAWDPLKIKNDDLNAVSKQVRYACNWFNVDSGFQETEDRSQTA</sequence>
<dbReference type="RefSeq" id="WP_200248116.1">
    <property type="nucleotide sequence ID" value="NZ_NRRY01000047.1"/>
</dbReference>
<evidence type="ECO:0000259" key="1">
    <source>
        <dbReference type="PROSITE" id="PS50164"/>
    </source>
</evidence>
<gene>
    <name evidence="2" type="ORF">CKO42_20450</name>
</gene>
<feature type="domain" description="GIY-YIG" evidence="1">
    <location>
        <begin position="12"/>
        <end position="116"/>
    </location>
</feature>
<keyword evidence="3" id="KW-1185">Reference proteome</keyword>
<comment type="caution">
    <text evidence="2">The sequence shown here is derived from an EMBL/GenBank/DDBJ whole genome shotgun (WGS) entry which is preliminary data.</text>
</comment>
<dbReference type="InterPro" id="IPR000305">
    <property type="entry name" value="GIY-YIG_endonuc"/>
</dbReference>
<dbReference type="AlphaFoldDB" id="A0A9X1B5T0"/>
<organism evidence="2 3">
    <name type="scientific">Lamprobacter modestohalophilus</name>
    <dbReference type="NCBI Taxonomy" id="1064514"/>
    <lineage>
        <taxon>Bacteria</taxon>
        <taxon>Pseudomonadati</taxon>
        <taxon>Pseudomonadota</taxon>
        <taxon>Gammaproteobacteria</taxon>
        <taxon>Chromatiales</taxon>
        <taxon>Chromatiaceae</taxon>
        <taxon>Lamprobacter</taxon>
    </lineage>
</organism>